<dbReference type="SUPFAM" id="SSF56037">
    <property type="entry name" value="PheT/TilS domain"/>
    <property type="match status" value="1"/>
</dbReference>
<evidence type="ECO:0000256" key="6">
    <source>
        <dbReference type="ARBA" id="ARBA00022598"/>
    </source>
</evidence>
<dbReference type="Gene3D" id="2.40.50.140">
    <property type="entry name" value="Nucleic acid-binding proteins"/>
    <property type="match status" value="1"/>
</dbReference>
<dbReference type="CDD" id="cd02796">
    <property type="entry name" value="tRNA_bind_bactPheRS"/>
    <property type="match status" value="1"/>
</dbReference>
<dbReference type="InterPro" id="IPR033714">
    <property type="entry name" value="tRNA_bind_bactPheRS"/>
</dbReference>
<feature type="binding site" evidence="15">
    <location>
        <position position="471"/>
    </location>
    <ligand>
        <name>Mg(2+)</name>
        <dbReference type="ChEBI" id="CHEBI:18420"/>
        <note>shared with alpha subunit</note>
    </ligand>
</feature>
<comment type="catalytic activity">
    <reaction evidence="14 15">
        <text>tRNA(Phe) + L-phenylalanine + ATP = L-phenylalanyl-tRNA(Phe) + AMP + diphosphate + H(+)</text>
        <dbReference type="Rhea" id="RHEA:19413"/>
        <dbReference type="Rhea" id="RHEA-COMP:9668"/>
        <dbReference type="Rhea" id="RHEA-COMP:9699"/>
        <dbReference type="ChEBI" id="CHEBI:15378"/>
        <dbReference type="ChEBI" id="CHEBI:30616"/>
        <dbReference type="ChEBI" id="CHEBI:33019"/>
        <dbReference type="ChEBI" id="CHEBI:58095"/>
        <dbReference type="ChEBI" id="CHEBI:78442"/>
        <dbReference type="ChEBI" id="CHEBI:78531"/>
        <dbReference type="ChEBI" id="CHEBI:456215"/>
        <dbReference type="EC" id="6.1.1.20"/>
    </reaction>
</comment>
<proteinExistence type="inferred from homology"/>
<keyword evidence="9 15" id="KW-0067">ATP-binding</keyword>
<dbReference type="PANTHER" id="PTHR10947">
    <property type="entry name" value="PHENYLALANYL-TRNA SYNTHETASE BETA CHAIN AND LEUCINE-RICH REPEAT-CONTAINING PROTEIN 47"/>
    <property type="match status" value="1"/>
</dbReference>
<dbReference type="SMART" id="SM00873">
    <property type="entry name" value="B3_4"/>
    <property type="match status" value="1"/>
</dbReference>
<dbReference type="PROSITE" id="PS51483">
    <property type="entry name" value="B5"/>
    <property type="match status" value="1"/>
</dbReference>
<evidence type="ECO:0000256" key="2">
    <source>
        <dbReference type="ARBA" id="ARBA00008653"/>
    </source>
</evidence>
<evidence type="ECO:0000256" key="8">
    <source>
        <dbReference type="ARBA" id="ARBA00022741"/>
    </source>
</evidence>
<feature type="binding site" evidence="15">
    <location>
        <position position="481"/>
    </location>
    <ligand>
        <name>Mg(2+)</name>
        <dbReference type="ChEBI" id="CHEBI:18420"/>
        <note>shared with alpha subunit</note>
    </ligand>
</feature>
<dbReference type="InterPro" id="IPR045864">
    <property type="entry name" value="aa-tRNA-synth_II/BPL/LPL"/>
</dbReference>
<evidence type="ECO:0000256" key="14">
    <source>
        <dbReference type="ARBA" id="ARBA00049255"/>
    </source>
</evidence>
<dbReference type="SMART" id="SM00874">
    <property type="entry name" value="B5"/>
    <property type="match status" value="1"/>
</dbReference>
<feature type="domain" description="B5" evidence="19">
    <location>
        <begin position="418"/>
        <end position="493"/>
    </location>
</feature>
<evidence type="ECO:0000256" key="4">
    <source>
        <dbReference type="ARBA" id="ARBA00022490"/>
    </source>
</evidence>
<dbReference type="HAMAP" id="MF_00283">
    <property type="entry name" value="Phe_tRNA_synth_beta1"/>
    <property type="match status" value="1"/>
</dbReference>
<dbReference type="Pfam" id="PF01588">
    <property type="entry name" value="tRNA_bind"/>
    <property type="match status" value="1"/>
</dbReference>
<evidence type="ECO:0000256" key="1">
    <source>
        <dbReference type="ARBA" id="ARBA00004496"/>
    </source>
</evidence>
<reference evidence="20" key="1">
    <citation type="submission" date="2020-10" db="EMBL/GenBank/DDBJ databases">
        <authorList>
            <person name="Gilroy R."/>
        </authorList>
    </citation>
    <scope>NUCLEOTIDE SEQUENCE</scope>
    <source>
        <strain evidence="20">CHK195-12923</strain>
    </source>
</reference>
<dbReference type="GO" id="GO:0000049">
    <property type="term" value="F:tRNA binding"/>
    <property type="evidence" value="ECO:0007669"/>
    <property type="project" value="UniProtKB-UniRule"/>
</dbReference>
<dbReference type="EC" id="6.1.1.20" evidence="15"/>
<evidence type="ECO:0000313" key="21">
    <source>
        <dbReference type="Proteomes" id="UP000824110"/>
    </source>
</evidence>
<feature type="domain" description="TRNA-binding" evidence="17">
    <location>
        <begin position="39"/>
        <end position="163"/>
    </location>
</feature>
<dbReference type="Gene3D" id="3.30.56.10">
    <property type="match status" value="2"/>
</dbReference>
<evidence type="ECO:0000256" key="3">
    <source>
        <dbReference type="ARBA" id="ARBA00011209"/>
    </source>
</evidence>
<dbReference type="Gene3D" id="3.30.70.380">
    <property type="entry name" value="Ferrodoxin-fold anticodon-binding domain"/>
    <property type="match status" value="1"/>
</dbReference>
<keyword evidence="10 15" id="KW-0460">Magnesium</keyword>
<keyword evidence="4 15" id="KW-0963">Cytoplasm</keyword>
<dbReference type="InterPro" id="IPR009061">
    <property type="entry name" value="DNA-bd_dom_put_sf"/>
</dbReference>
<dbReference type="GO" id="GO:0004826">
    <property type="term" value="F:phenylalanine-tRNA ligase activity"/>
    <property type="evidence" value="ECO:0007669"/>
    <property type="project" value="UniProtKB-UniRule"/>
</dbReference>
<comment type="caution">
    <text evidence="20">The sequence shown here is derived from an EMBL/GenBank/DDBJ whole genome shotgun (WGS) entry which is preliminary data.</text>
</comment>
<dbReference type="Pfam" id="PF03484">
    <property type="entry name" value="B5"/>
    <property type="match status" value="1"/>
</dbReference>
<organism evidence="20 21">
    <name type="scientific">Candidatus Coproplasma excrementigallinarum</name>
    <dbReference type="NCBI Taxonomy" id="2840747"/>
    <lineage>
        <taxon>Bacteria</taxon>
        <taxon>Bacillati</taxon>
        <taxon>Bacillota</taxon>
        <taxon>Clostridia</taxon>
        <taxon>Eubacteriales</taxon>
        <taxon>Candidatus Coproplasma</taxon>
    </lineage>
</organism>
<dbReference type="InterPro" id="IPR005146">
    <property type="entry name" value="B3/B4_tRNA-bd"/>
</dbReference>
<dbReference type="GO" id="GO:0006432">
    <property type="term" value="P:phenylalanyl-tRNA aminoacylation"/>
    <property type="evidence" value="ECO:0007669"/>
    <property type="project" value="UniProtKB-UniRule"/>
</dbReference>
<dbReference type="AlphaFoldDB" id="A0A9D1MJ62"/>
<dbReference type="CDD" id="cd00769">
    <property type="entry name" value="PheRS_beta_core"/>
    <property type="match status" value="1"/>
</dbReference>
<dbReference type="PROSITE" id="PS50886">
    <property type="entry name" value="TRBD"/>
    <property type="match status" value="1"/>
</dbReference>
<dbReference type="InterPro" id="IPR012340">
    <property type="entry name" value="NA-bd_OB-fold"/>
</dbReference>
<dbReference type="Pfam" id="PF17759">
    <property type="entry name" value="tRNA_synthFbeta"/>
    <property type="match status" value="1"/>
</dbReference>
<dbReference type="Pfam" id="PF03147">
    <property type="entry name" value="FDX-ACB"/>
    <property type="match status" value="1"/>
</dbReference>
<keyword evidence="8 15" id="KW-0547">Nucleotide-binding</keyword>
<comment type="subunit">
    <text evidence="3 15">Tetramer of two alpha and two beta subunits.</text>
</comment>
<comment type="similarity">
    <text evidence="2 15">Belongs to the phenylalanyl-tRNA synthetase beta subunit family. Type 1 subfamily.</text>
</comment>
<dbReference type="GO" id="GO:0009328">
    <property type="term" value="C:phenylalanine-tRNA ligase complex"/>
    <property type="evidence" value="ECO:0007669"/>
    <property type="project" value="TreeGrafter"/>
</dbReference>
<dbReference type="SUPFAM" id="SSF50249">
    <property type="entry name" value="Nucleic acid-binding proteins"/>
    <property type="match status" value="1"/>
</dbReference>
<keyword evidence="11 16" id="KW-0694">RNA-binding</keyword>
<dbReference type="Gene3D" id="3.50.40.10">
    <property type="entry name" value="Phenylalanyl-trna Synthetase, Chain B, domain 3"/>
    <property type="match status" value="1"/>
</dbReference>
<keyword evidence="7 15" id="KW-0479">Metal-binding</keyword>
<dbReference type="GO" id="GO:0000287">
    <property type="term" value="F:magnesium ion binding"/>
    <property type="evidence" value="ECO:0007669"/>
    <property type="project" value="UniProtKB-UniRule"/>
</dbReference>
<dbReference type="Proteomes" id="UP000824110">
    <property type="component" value="Unassembled WGS sequence"/>
</dbReference>
<feature type="binding site" evidence="15">
    <location>
        <position position="477"/>
    </location>
    <ligand>
        <name>Mg(2+)</name>
        <dbReference type="ChEBI" id="CHEBI:18420"/>
        <note>shared with alpha subunit</note>
    </ligand>
</feature>
<dbReference type="SMART" id="SM00896">
    <property type="entry name" value="FDX-ACB"/>
    <property type="match status" value="1"/>
</dbReference>
<evidence type="ECO:0000256" key="9">
    <source>
        <dbReference type="ARBA" id="ARBA00022840"/>
    </source>
</evidence>
<evidence type="ECO:0000256" key="10">
    <source>
        <dbReference type="ARBA" id="ARBA00022842"/>
    </source>
</evidence>
<evidence type="ECO:0000256" key="15">
    <source>
        <dbReference type="HAMAP-Rule" id="MF_00283"/>
    </source>
</evidence>
<sequence>MKAPLSWLKDYVDIDVSAQELQAKLFSCGFEVEELIEVGKDISGVYVGEVIECEPIEGTHLHVCKVDCGEKGVFQICCGADNVEKGIKAPVALEGATVYATAKDHVTIEGVTTIKKGKLRGVESYGMLCSGAELGVNGDMFDGGDYNGLLLLPKGCKNGEDVKPLLGLDDYIFDIGVTANRPDCQSILGIAREVAAVLKKPLKEPALDYTEVKEQKRRVKVTVLAPELCPRYIAHYVKDIKIAPSPLWMRRRLALCGLRSISNVVDITNFVLLEMGQPMHAFDLDTIEGSEIVVRRAYDGEKIVTLDEKEFTLNHENLVICDGSKPAALAGIMGGLNTEIKDTTKEVLFEAAKFARDSVRKTSRALGQHSDSSAIFEKGTNEYTTERAMKRALHLIEKLGCGTVTNKCADVKTPYSDTSVKKMTVSPEKINALLGIEVPEEVMVDILRSLNFGVEKSGKELALTLPPYRDDIFAYPDIAEEIIRMYGYDHIKDTFMPTAKITNGGYSEEQRARDRLKELLVNEGLYEVSNYSFYSEKDLDMLRIPQDAPERKFIKVLNPISEELSVMRTFLAPSMVNVMLRNLKRGNYEGGAFEIAKVYLPEKLPLDKLPEEKMHICIGMWGSANFFDIKGVTESIAESLNTKFEYVRGTRPYLHPGITAEILCDGETVGVVGSVDPAVLESIAAERPMVLAELDYELLKKHAKPFKYVPMPKFPEVQRDLALIAAADVTCGQIEKEICAACKYVSDVKLFDLYIGSQVGEGKKSMAYSLTFTPRDEAFTGEKIDGFVKKILSNLRFKLGVELR</sequence>
<name>A0A9D1MJ62_9FIRM</name>
<dbReference type="InterPro" id="IPR036690">
    <property type="entry name" value="Fdx_antiC-bd_sf"/>
</dbReference>
<dbReference type="PANTHER" id="PTHR10947:SF0">
    <property type="entry name" value="PHENYLALANINE--TRNA LIGASE BETA SUBUNIT"/>
    <property type="match status" value="1"/>
</dbReference>
<keyword evidence="5 16" id="KW-0820">tRNA-binding</keyword>
<evidence type="ECO:0000256" key="12">
    <source>
        <dbReference type="ARBA" id="ARBA00022917"/>
    </source>
</evidence>
<reference evidence="20" key="2">
    <citation type="journal article" date="2021" name="PeerJ">
        <title>Extensive microbial diversity within the chicken gut microbiome revealed by metagenomics and culture.</title>
        <authorList>
            <person name="Gilroy R."/>
            <person name="Ravi A."/>
            <person name="Getino M."/>
            <person name="Pursley I."/>
            <person name="Horton D.L."/>
            <person name="Alikhan N.F."/>
            <person name="Baker D."/>
            <person name="Gharbi K."/>
            <person name="Hall N."/>
            <person name="Watson M."/>
            <person name="Adriaenssens E.M."/>
            <person name="Foster-Nyarko E."/>
            <person name="Jarju S."/>
            <person name="Secka A."/>
            <person name="Antonio M."/>
            <person name="Oren A."/>
            <person name="Chaudhuri R.R."/>
            <person name="La Ragione R."/>
            <person name="Hildebrand F."/>
            <person name="Pallen M.J."/>
        </authorList>
    </citation>
    <scope>NUCLEOTIDE SEQUENCE</scope>
    <source>
        <strain evidence="20">CHK195-12923</strain>
    </source>
</reference>
<dbReference type="PROSITE" id="PS51447">
    <property type="entry name" value="FDX_ACB"/>
    <property type="match status" value="1"/>
</dbReference>
<evidence type="ECO:0000313" key="20">
    <source>
        <dbReference type="EMBL" id="HIU61077.1"/>
    </source>
</evidence>
<evidence type="ECO:0000259" key="19">
    <source>
        <dbReference type="PROSITE" id="PS51483"/>
    </source>
</evidence>
<evidence type="ECO:0000259" key="18">
    <source>
        <dbReference type="PROSITE" id="PS51447"/>
    </source>
</evidence>
<dbReference type="EMBL" id="DVNE01000003">
    <property type="protein sequence ID" value="HIU61077.1"/>
    <property type="molecule type" value="Genomic_DNA"/>
</dbReference>
<gene>
    <name evidence="15" type="primary">pheT</name>
    <name evidence="20" type="ORF">IAB69_00300</name>
</gene>
<dbReference type="FunFam" id="3.50.40.10:FF:000001">
    <property type="entry name" value="Phenylalanine--tRNA ligase beta subunit"/>
    <property type="match status" value="1"/>
</dbReference>
<keyword evidence="12 15" id="KW-0648">Protein biosynthesis</keyword>
<dbReference type="SUPFAM" id="SSF46955">
    <property type="entry name" value="Putative DNA-binding domain"/>
    <property type="match status" value="1"/>
</dbReference>
<protein>
    <recommendedName>
        <fullName evidence="15">Phenylalanine--tRNA ligase beta subunit</fullName>
        <ecNumber evidence="15">6.1.1.20</ecNumber>
    </recommendedName>
    <alternativeName>
        <fullName evidence="15">Phenylalanyl-tRNA synthetase beta subunit</fullName>
        <shortName evidence="15">PheRS</shortName>
    </alternativeName>
</protein>
<accession>A0A9D1MJ62</accession>
<dbReference type="InterPro" id="IPR005121">
    <property type="entry name" value="Fdx_antiC-bd"/>
</dbReference>
<evidence type="ECO:0000259" key="17">
    <source>
        <dbReference type="PROSITE" id="PS50886"/>
    </source>
</evidence>
<dbReference type="InterPro" id="IPR020825">
    <property type="entry name" value="Phe-tRNA_synthase-like_B3/B4"/>
</dbReference>
<comment type="cofactor">
    <cofactor evidence="15">
        <name>Mg(2+)</name>
        <dbReference type="ChEBI" id="CHEBI:18420"/>
    </cofactor>
    <text evidence="15">Binds 2 magnesium ions per tetramer.</text>
</comment>
<dbReference type="InterPro" id="IPR002547">
    <property type="entry name" value="tRNA-bd_dom"/>
</dbReference>
<dbReference type="GO" id="GO:0140096">
    <property type="term" value="F:catalytic activity, acting on a protein"/>
    <property type="evidence" value="ECO:0007669"/>
    <property type="project" value="UniProtKB-ARBA"/>
</dbReference>
<dbReference type="GO" id="GO:0016740">
    <property type="term" value="F:transferase activity"/>
    <property type="evidence" value="ECO:0007669"/>
    <property type="project" value="UniProtKB-ARBA"/>
</dbReference>
<dbReference type="InterPro" id="IPR004532">
    <property type="entry name" value="Phe-tRNA-ligase_IIc_bsu_bact"/>
</dbReference>
<evidence type="ECO:0000256" key="13">
    <source>
        <dbReference type="ARBA" id="ARBA00023146"/>
    </source>
</evidence>
<feature type="domain" description="FDX-ACB" evidence="18">
    <location>
        <begin position="712"/>
        <end position="804"/>
    </location>
</feature>
<comment type="subcellular location">
    <subcellularLocation>
        <location evidence="1 15">Cytoplasm</location>
    </subcellularLocation>
</comment>
<evidence type="ECO:0000256" key="11">
    <source>
        <dbReference type="ARBA" id="ARBA00022884"/>
    </source>
</evidence>
<dbReference type="InterPro" id="IPR005147">
    <property type="entry name" value="tRNA_synthase_B5-dom"/>
</dbReference>
<keyword evidence="6 15" id="KW-0436">Ligase</keyword>
<dbReference type="GO" id="GO:0005524">
    <property type="term" value="F:ATP binding"/>
    <property type="evidence" value="ECO:0007669"/>
    <property type="project" value="UniProtKB-UniRule"/>
</dbReference>
<dbReference type="InterPro" id="IPR045060">
    <property type="entry name" value="Phe-tRNA-ligase_IIc_bsu"/>
</dbReference>
<feature type="binding site" evidence="15">
    <location>
        <position position="480"/>
    </location>
    <ligand>
        <name>Mg(2+)</name>
        <dbReference type="ChEBI" id="CHEBI:18420"/>
        <note>shared with alpha subunit</note>
    </ligand>
</feature>
<dbReference type="Gene3D" id="3.30.930.10">
    <property type="entry name" value="Bira Bifunctional Protein, Domain 2"/>
    <property type="match status" value="1"/>
</dbReference>
<dbReference type="NCBIfam" id="TIGR00472">
    <property type="entry name" value="pheT_bact"/>
    <property type="match status" value="1"/>
</dbReference>
<evidence type="ECO:0000256" key="7">
    <source>
        <dbReference type="ARBA" id="ARBA00022723"/>
    </source>
</evidence>
<evidence type="ECO:0000256" key="5">
    <source>
        <dbReference type="ARBA" id="ARBA00022555"/>
    </source>
</evidence>
<dbReference type="SUPFAM" id="SSF55681">
    <property type="entry name" value="Class II aaRS and biotin synthetases"/>
    <property type="match status" value="1"/>
</dbReference>
<evidence type="ECO:0000256" key="16">
    <source>
        <dbReference type="PROSITE-ProRule" id="PRU00209"/>
    </source>
</evidence>
<keyword evidence="13 15" id="KW-0030">Aminoacyl-tRNA synthetase</keyword>
<dbReference type="InterPro" id="IPR041616">
    <property type="entry name" value="PheRS_beta_core"/>
</dbReference>
<dbReference type="Pfam" id="PF03483">
    <property type="entry name" value="B3_4"/>
    <property type="match status" value="1"/>
</dbReference>
<dbReference type="SUPFAM" id="SSF54991">
    <property type="entry name" value="Anticodon-binding domain of PheRS"/>
    <property type="match status" value="1"/>
</dbReference>